<dbReference type="RefSeq" id="WP_023387515.1">
    <property type="nucleotide sequence ID" value="NZ_AXUN02000162.1"/>
</dbReference>
<dbReference type="STRING" id="994573.T472_0208125"/>
<accession>V7I4I2</accession>
<dbReference type="OrthoDB" id="1911052at2"/>
<proteinExistence type="predicted"/>
<dbReference type="NCBIfam" id="NF047593">
    <property type="entry name" value="IS66_ISAeme5_TnpA"/>
    <property type="match status" value="1"/>
</dbReference>
<name>V7I4I2_9CLOT</name>
<dbReference type="AlphaFoldDB" id="V7I4I2"/>
<comment type="caution">
    <text evidence="1">The sequence shown here is derived from an EMBL/GenBank/DDBJ whole genome shotgun (WGS) entry which is preliminary data.</text>
</comment>
<evidence type="ECO:0008006" key="3">
    <source>
        <dbReference type="Google" id="ProtNLM"/>
    </source>
</evidence>
<organism evidence="1 2">
    <name type="scientific">Youngiibacter fragilis 232.1</name>
    <dbReference type="NCBI Taxonomy" id="994573"/>
    <lineage>
        <taxon>Bacteria</taxon>
        <taxon>Bacillati</taxon>
        <taxon>Bacillota</taxon>
        <taxon>Clostridia</taxon>
        <taxon>Eubacteriales</taxon>
        <taxon>Clostridiaceae</taxon>
        <taxon>Youngiibacter</taxon>
    </lineage>
</organism>
<evidence type="ECO:0000313" key="2">
    <source>
        <dbReference type="Proteomes" id="UP000017747"/>
    </source>
</evidence>
<dbReference type="EMBL" id="AXUN02000162">
    <property type="protein sequence ID" value="ETA81140.1"/>
    <property type="molecule type" value="Genomic_DNA"/>
</dbReference>
<sequence length="106" mass="11913">MPSSRMELQQFWKAQVQAFRESGQTVSLWCESNGINKSKLRYWIRKEDSVVEGSSEDNQVDWISAVIPASQGRSSLRISIGNIVIEASPDASRELFEIALRVLAAK</sequence>
<reference evidence="1 2" key="1">
    <citation type="journal article" date="2014" name="Genome Announc.">
        <title>Genome Sequence of Youngiibacter fragilis, the Type Strain of the Genus Youngiibacter.</title>
        <authorList>
            <person name="Wawrik C.B."/>
            <person name="Callaghan A.V."/>
            <person name="Stamps B.W."/>
            <person name="Wawrik B."/>
        </authorList>
    </citation>
    <scope>NUCLEOTIDE SEQUENCE [LARGE SCALE GENOMIC DNA]</scope>
    <source>
        <strain evidence="1 2">232.1</strain>
    </source>
</reference>
<evidence type="ECO:0000313" key="1">
    <source>
        <dbReference type="EMBL" id="ETA81140.1"/>
    </source>
</evidence>
<gene>
    <name evidence="1" type="ORF">T472_0208125</name>
</gene>
<protein>
    <recommendedName>
        <fullName evidence="3">Transposase</fullName>
    </recommendedName>
</protein>
<keyword evidence="2" id="KW-1185">Reference proteome</keyword>
<dbReference type="Proteomes" id="UP000017747">
    <property type="component" value="Unassembled WGS sequence"/>
</dbReference>